<feature type="domain" description="Response regulatory" evidence="6">
    <location>
        <begin position="2"/>
        <end position="117"/>
    </location>
</feature>
<gene>
    <name evidence="8" type="ORF">GRI97_05070</name>
</gene>
<dbReference type="Gene3D" id="6.10.250.690">
    <property type="match status" value="1"/>
</dbReference>
<dbReference type="Pfam" id="PF00486">
    <property type="entry name" value="Trans_reg_C"/>
    <property type="match status" value="1"/>
</dbReference>
<dbReference type="PROSITE" id="PS50110">
    <property type="entry name" value="RESPONSE_REGULATORY"/>
    <property type="match status" value="1"/>
</dbReference>
<dbReference type="SMART" id="SM00862">
    <property type="entry name" value="Trans_reg_C"/>
    <property type="match status" value="1"/>
</dbReference>
<dbReference type="Gene3D" id="1.10.10.10">
    <property type="entry name" value="Winged helix-like DNA-binding domain superfamily/Winged helix DNA-binding domain"/>
    <property type="match status" value="1"/>
</dbReference>
<dbReference type="GO" id="GO:0032993">
    <property type="term" value="C:protein-DNA complex"/>
    <property type="evidence" value="ECO:0007669"/>
    <property type="project" value="TreeGrafter"/>
</dbReference>
<dbReference type="Pfam" id="PF00072">
    <property type="entry name" value="Response_reg"/>
    <property type="match status" value="1"/>
</dbReference>
<dbReference type="PANTHER" id="PTHR48111">
    <property type="entry name" value="REGULATOR OF RPOS"/>
    <property type="match status" value="1"/>
</dbReference>
<keyword evidence="3 5" id="KW-0238">DNA-binding</keyword>
<organism evidence="8 9">
    <name type="scientific">Croceibacterium xixiisoli</name>
    <dbReference type="NCBI Taxonomy" id="1476466"/>
    <lineage>
        <taxon>Bacteria</taxon>
        <taxon>Pseudomonadati</taxon>
        <taxon>Pseudomonadota</taxon>
        <taxon>Alphaproteobacteria</taxon>
        <taxon>Sphingomonadales</taxon>
        <taxon>Erythrobacteraceae</taxon>
        <taxon>Croceibacterium</taxon>
    </lineage>
</organism>
<dbReference type="AlphaFoldDB" id="A0A6I4TQC7"/>
<dbReference type="RefSeq" id="WP_161390005.1">
    <property type="nucleotide sequence ID" value="NZ_JBHSCP010000001.1"/>
</dbReference>
<evidence type="ECO:0000256" key="1">
    <source>
        <dbReference type="ARBA" id="ARBA00022553"/>
    </source>
</evidence>
<evidence type="ECO:0000256" key="5">
    <source>
        <dbReference type="PROSITE-ProRule" id="PRU01091"/>
    </source>
</evidence>
<evidence type="ECO:0000256" key="3">
    <source>
        <dbReference type="ARBA" id="ARBA00023125"/>
    </source>
</evidence>
<dbReference type="GO" id="GO:0000156">
    <property type="term" value="F:phosphorelay response regulator activity"/>
    <property type="evidence" value="ECO:0007669"/>
    <property type="project" value="TreeGrafter"/>
</dbReference>
<evidence type="ECO:0000256" key="4">
    <source>
        <dbReference type="PROSITE-ProRule" id="PRU00169"/>
    </source>
</evidence>
<keyword evidence="9" id="KW-1185">Reference proteome</keyword>
<dbReference type="InterPro" id="IPR011006">
    <property type="entry name" value="CheY-like_superfamily"/>
</dbReference>
<evidence type="ECO:0000313" key="8">
    <source>
        <dbReference type="EMBL" id="MXO98355.1"/>
    </source>
</evidence>
<dbReference type="CDD" id="cd17574">
    <property type="entry name" value="REC_OmpR"/>
    <property type="match status" value="1"/>
</dbReference>
<comment type="caution">
    <text evidence="8">The sequence shown here is derived from an EMBL/GenBank/DDBJ whole genome shotgun (WGS) entry which is preliminary data.</text>
</comment>
<dbReference type="GO" id="GO:0000976">
    <property type="term" value="F:transcription cis-regulatory region binding"/>
    <property type="evidence" value="ECO:0007669"/>
    <property type="project" value="TreeGrafter"/>
</dbReference>
<feature type="modified residue" description="4-aspartylphosphate" evidence="4">
    <location>
        <position position="51"/>
    </location>
</feature>
<dbReference type="InterPro" id="IPR039420">
    <property type="entry name" value="WalR-like"/>
</dbReference>
<dbReference type="GO" id="GO:0005829">
    <property type="term" value="C:cytosol"/>
    <property type="evidence" value="ECO:0007669"/>
    <property type="project" value="TreeGrafter"/>
</dbReference>
<accession>A0A6I4TQC7</accession>
<dbReference type="EMBL" id="WTYJ01000001">
    <property type="protein sequence ID" value="MXO98355.1"/>
    <property type="molecule type" value="Genomic_DNA"/>
</dbReference>
<sequence length="234" mass="26044">MRVAIVDDEPDLAAEMARLAESAGMTCEIFADGTDVVTALRRSTFDVVLLDWNMPNTSGIEVLRWATDRLETPPAFILLTARGDTDDVVRGLEAGATDYIIKPEEETIILARIRAAARRTQARPRDRQTAHGRYSIDMAEDQISLDGQPVKLTAKEFALARVFLENIDRPLSRSYLLGEIWGSSDLVETRTLDMHVSRVRSKLSLRAENGLVIQTVFGFGYRMDSIKDNDSNGA</sequence>
<evidence type="ECO:0000256" key="2">
    <source>
        <dbReference type="ARBA" id="ARBA00023012"/>
    </source>
</evidence>
<dbReference type="PROSITE" id="PS51755">
    <property type="entry name" value="OMPR_PHOB"/>
    <property type="match status" value="1"/>
</dbReference>
<dbReference type="InterPro" id="IPR001867">
    <property type="entry name" value="OmpR/PhoB-type_DNA-bd"/>
</dbReference>
<feature type="DNA-binding region" description="OmpR/PhoB-type" evidence="5">
    <location>
        <begin position="126"/>
        <end position="225"/>
    </location>
</feature>
<reference evidence="8 9" key="1">
    <citation type="submission" date="2019-12" db="EMBL/GenBank/DDBJ databases">
        <title>Genomic-based taxomic classification of the family Erythrobacteraceae.</title>
        <authorList>
            <person name="Xu L."/>
        </authorList>
    </citation>
    <scope>NUCLEOTIDE SEQUENCE [LARGE SCALE GENOMIC DNA]</scope>
    <source>
        <strain evidence="8 9">S36</strain>
    </source>
</reference>
<dbReference type="Proteomes" id="UP000469430">
    <property type="component" value="Unassembled WGS sequence"/>
</dbReference>
<dbReference type="SUPFAM" id="SSF52172">
    <property type="entry name" value="CheY-like"/>
    <property type="match status" value="1"/>
</dbReference>
<dbReference type="OrthoDB" id="7407049at2"/>
<dbReference type="PANTHER" id="PTHR48111:SF40">
    <property type="entry name" value="PHOSPHATE REGULON TRANSCRIPTIONAL REGULATORY PROTEIN PHOB"/>
    <property type="match status" value="1"/>
</dbReference>
<proteinExistence type="predicted"/>
<dbReference type="Gene3D" id="3.40.50.2300">
    <property type="match status" value="1"/>
</dbReference>
<name>A0A6I4TQC7_9SPHN</name>
<dbReference type="InterPro" id="IPR001789">
    <property type="entry name" value="Sig_transdc_resp-reg_receiver"/>
</dbReference>
<protein>
    <submittedName>
        <fullName evidence="8">Response regulator</fullName>
    </submittedName>
</protein>
<dbReference type="InterPro" id="IPR036388">
    <property type="entry name" value="WH-like_DNA-bd_sf"/>
</dbReference>
<dbReference type="SMART" id="SM00448">
    <property type="entry name" value="REC"/>
    <property type="match status" value="1"/>
</dbReference>
<feature type="domain" description="OmpR/PhoB-type" evidence="7">
    <location>
        <begin position="126"/>
        <end position="225"/>
    </location>
</feature>
<keyword evidence="2" id="KW-0902">Two-component regulatory system</keyword>
<dbReference type="GO" id="GO:0006355">
    <property type="term" value="P:regulation of DNA-templated transcription"/>
    <property type="evidence" value="ECO:0007669"/>
    <property type="project" value="InterPro"/>
</dbReference>
<keyword evidence="1 4" id="KW-0597">Phosphoprotein</keyword>
<evidence type="ECO:0000259" key="6">
    <source>
        <dbReference type="PROSITE" id="PS50110"/>
    </source>
</evidence>
<dbReference type="CDD" id="cd00383">
    <property type="entry name" value="trans_reg_C"/>
    <property type="match status" value="1"/>
</dbReference>
<evidence type="ECO:0000259" key="7">
    <source>
        <dbReference type="PROSITE" id="PS51755"/>
    </source>
</evidence>
<evidence type="ECO:0000313" key="9">
    <source>
        <dbReference type="Proteomes" id="UP000469430"/>
    </source>
</evidence>